<dbReference type="InterPro" id="IPR007788">
    <property type="entry name" value="QCT"/>
</dbReference>
<dbReference type="RefSeq" id="WP_328983637.1">
    <property type="nucleotide sequence ID" value="NZ_CP121472.1"/>
</dbReference>
<feature type="chain" id="PRO_5046920801" evidence="1">
    <location>
        <begin position="25"/>
        <end position="264"/>
    </location>
</feature>
<dbReference type="SUPFAM" id="SSF50969">
    <property type="entry name" value="YVTN repeat-like/Quinoprotein amine dehydrogenase"/>
    <property type="match status" value="1"/>
</dbReference>
<evidence type="ECO:0000313" key="2">
    <source>
        <dbReference type="EMBL" id="WPL17836.1"/>
    </source>
</evidence>
<dbReference type="PANTHER" id="PTHR31270:SF1">
    <property type="entry name" value="GLUTAMINYL-PEPTIDE CYCLOTRANSFERASE"/>
    <property type="match status" value="1"/>
</dbReference>
<accession>A0ABZ0SCK2</accession>
<reference evidence="2 3" key="1">
    <citation type="journal article" date="2023" name="Microorganisms">
        <title>Thiorhodovibrio frisius and Trv. litoralis spp. nov., Two Novel Members from a Clade of Fastidious Purple Sulfur Bacteria That Exhibit Unique Red-Shifted Light-Harvesting Capabilities.</title>
        <authorList>
            <person name="Methner A."/>
            <person name="Kuzyk S.B."/>
            <person name="Petersen J."/>
            <person name="Bauer S."/>
            <person name="Brinkmann H."/>
            <person name="Sichau K."/>
            <person name="Wanner G."/>
            <person name="Wolf J."/>
            <person name="Neumann-Schaal M."/>
            <person name="Henke P."/>
            <person name="Tank M."/>
            <person name="Sproer C."/>
            <person name="Bunk B."/>
            <person name="Overmann J."/>
        </authorList>
    </citation>
    <scope>NUCLEOTIDE SEQUENCE [LARGE SCALE GENOMIC DNA]</scope>
    <source>
        <strain evidence="2 3">DSM 6702</strain>
    </source>
</reference>
<dbReference type="EMBL" id="CP121472">
    <property type="protein sequence ID" value="WPL17836.1"/>
    <property type="molecule type" value="Genomic_DNA"/>
</dbReference>
<proteinExistence type="predicted"/>
<evidence type="ECO:0000313" key="3">
    <source>
        <dbReference type="Proteomes" id="UP001432180"/>
    </source>
</evidence>
<dbReference type="PANTHER" id="PTHR31270">
    <property type="entry name" value="GLUTAMINYL-PEPTIDE CYCLOTRANSFERASE"/>
    <property type="match status" value="1"/>
</dbReference>
<keyword evidence="3" id="KW-1185">Reference proteome</keyword>
<dbReference type="InterPro" id="IPR011044">
    <property type="entry name" value="Quino_amine_DH_bsu"/>
</dbReference>
<keyword evidence="1" id="KW-0732">Signal</keyword>
<feature type="signal peptide" evidence="1">
    <location>
        <begin position="1"/>
        <end position="24"/>
    </location>
</feature>
<dbReference type="Proteomes" id="UP001432180">
    <property type="component" value="Chromosome"/>
</dbReference>
<dbReference type="Pfam" id="PF05096">
    <property type="entry name" value="Glu_cyclase_2"/>
    <property type="match status" value="1"/>
</dbReference>
<organism evidence="2 3">
    <name type="scientific">Thiorhodovibrio winogradskyi</name>
    <dbReference type="NCBI Taxonomy" id="77007"/>
    <lineage>
        <taxon>Bacteria</taxon>
        <taxon>Pseudomonadati</taxon>
        <taxon>Pseudomonadota</taxon>
        <taxon>Gammaproteobacteria</taxon>
        <taxon>Chromatiales</taxon>
        <taxon>Chromatiaceae</taxon>
        <taxon>Thiorhodovibrio</taxon>
    </lineage>
</organism>
<evidence type="ECO:0000256" key="1">
    <source>
        <dbReference type="SAM" id="SignalP"/>
    </source>
</evidence>
<name>A0ABZ0SCK2_9GAMM</name>
<gene>
    <name evidence="2" type="ORF">Thiowin_02878</name>
</gene>
<protein>
    <submittedName>
        <fullName evidence="2">Glutamine cyclotransferase</fullName>
    </submittedName>
</protein>
<sequence>MLPLFSLCCALLPWLVSQVGPVIAETAPVLAPRILGDFPHDQGLFTQGLFLYRGRLYESTGLRGQSRLLITELASGEKLAVRWLAPRLFAEGADLCGDEVVQLTWTSGLALRYDPVTLGKIGDFRYQGQGWGIACHGQRMVTSDGSARLTFRDPNTFEPLRTVTAVDQGQDVRHLNELEWVDDVLLANVWKSHRIAVIDPDTGVVRQWLDLTEAVQRSGQTGEEFVLNGIAWDADQRRLYVTGKGWSHLYWIDWPGRQARLGSD</sequence>